<evidence type="ECO:0000313" key="4">
    <source>
        <dbReference type="Proteomes" id="UP000239800"/>
    </source>
</evidence>
<dbReference type="AlphaFoldDB" id="A0A2S7KS08"/>
<evidence type="ECO:0000256" key="2">
    <source>
        <dbReference type="SAM" id="SignalP"/>
    </source>
</evidence>
<organism evidence="3 4">
    <name type="scientific">Aureitalea marina</name>
    <dbReference type="NCBI Taxonomy" id="930804"/>
    <lineage>
        <taxon>Bacteria</taxon>
        <taxon>Pseudomonadati</taxon>
        <taxon>Bacteroidota</taxon>
        <taxon>Flavobacteriia</taxon>
        <taxon>Flavobacteriales</taxon>
        <taxon>Flavobacteriaceae</taxon>
        <taxon>Aureitalea</taxon>
    </lineage>
</organism>
<evidence type="ECO:0000256" key="1">
    <source>
        <dbReference type="SAM" id="MobiDB-lite"/>
    </source>
</evidence>
<sequence length="465" mass="51757">MKKKLLALGMLSASLLLVISCGSDDSEPGDTYVPIVINTNPDEGEVFQNSQLEIDVLANDSNVPATGELRANSASSGSAQVMDPNGTPENPRDDVIMYTPDGEFSGEISFTYTICDEPGRSCATETVTVNVLPFSPVNYRLEEWPFETLTEYNFFDGTLSELNPVYGVLPYEPISTLFTDYAKKSRQVWMPYGTSATYDADGSILNFPIGTALIKTFYYENVLPAGNQRIIETRLMILKEEGWIFADYIWNDEQNEGFLDTVGDGGFVELDFVADGENRSVNYRIPATSQCLTCHKNSELAIPIGVKPQNLNSIYSFEDGMSNQLDKWVDMGYISGNLPSEINTVVDWTDESLDMTLRVRSYLDINCAHCHTPGGHCDYRPLRLAFDDSDDLVNMGVCVDPQTPVPGFEGQNLINPGDAENSILFFRMSTQVEQYRMPLLGRSLTHDANIDLMRDWINSLDNSCD</sequence>
<dbReference type="EMBL" id="MQUB01000001">
    <property type="protein sequence ID" value="PQB05415.1"/>
    <property type="molecule type" value="Genomic_DNA"/>
</dbReference>
<protein>
    <recommendedName>
        <fullName evidence="5">Cytochrome c domain-containing protein</fullName>
    </recommendedName>
</protein>
<evidence type="ECO:0000313" key="3">
    <source>
        <dbReference type="EMBL" id="PQB05415.1"/>
    </source>
</evidence>
<feature type="chain" id="PRO_5015714458" description="Cytochrome c domain-containing protein" evidence="2">
    <location>
        <begin position="24"/>
        <end position="465"/>
    </location>
</feature>
<dbReference type="OrthoDB" id="338827at2"/>
<dbReference type="RefSeq" id="WP_104813355.1">
    <property type="nucleotide sequence ID" value="NZ_MQUB01000001.1"/>
</dbReference>
<name>A0A2S7KS08_9FLAO</name>
<evidence type="ECO:0008006" key="5">
    <source>
        <dbReference type="Google" id="ProtNLM"/>
    </source>
</evidence>
<proteinExistence type="predicted"/>
<dbReference type="PROSITE" id="PS51257">
    <property type="entry name" value="PROKAR_LIPOPROTEIN"/>
    <property type="match status" value="1"/>
</dbReference>
<dbReference type="Gene3D" id="2.60.40.3440">
    <property type="match status" value="1"/>
</dbReference>
<keyword evidence="4" id="KW-1185">Reference proteome</keyword>
<feature type="signal peptide" evidence="2">
    <location>
        <begin position="1"/>
        <end position="23"/>
    </location>
</feature>
<dbReference type="Proteomes" id="UP000239800">
    <property type="component" value="Unassembled WGS sequence"/>
</dbReference>
<dbReference type="Pfam" id="PF17963">
    <property type="entry name" value="Big_9"/>
    <property type="match status" value="1"/>
</dbReference>
<comment type="caution">
    <text evidence="3">The sequence shown here is derived from an EMBL/GenBank/DDBJ whole genome shotgun (WGS) entry which is preliminary data.</text>
</comment>
<accession>A0A2S7KS08</accession>
<gene>
    <name evidence="3" type="ORF">BST85_11325</name>
</gene>
<keyword evidence="2" id="KW-0732">Signal</keyword>
<feature type="region of interest" description="Disordered" evidence="1">
    <location>
        <begin position="69"/>
        <end position="93"/>
    </location>
</feature>
<reference evidence="3 4" key="1">
    <citation type="submission" date="2016-11" db="EMBL/GenBank/DDBJ databases">
        <title>Trade-off between light-utilization and light-protection in marine flavobacteria.</title>
        <authorList>
            <person name="Kumagai Y."/>
        </authorList>
    </citation>
    <scope>NUCLEOTIDE SEQUENCE [LARGE SCALE GENOMIC DNA]</scope>
    <source>
        <strain evidence="3 4">NBRC 107741</strain>
    </source>
</reference>